<gene>
    <name evidence="2" type="ORF">GW570_14785</name>
</gene>
<evidence type="ECO:0000256" key="1">
    <source>
        <dbReference type="SAM" id="MobiDB-lite"/>
    </source>
</evidence>
<geneLocation type="plasmid" evidence="2 3">
    <name>pCM2_1101</name>
</geneLocation>
<dbReference type="Proteomes" id="UP000503164">
    <property type="component" value="Plasmid pCM2_1101"/>
</dbReference>
<feature type="region of interest" description="Disordered" evidence="1">
    <location>
        <begin position="1"/>
        <end position="25"/>
    </location>
</feature>
<sequence length="249" mass="27420">MGRASRRKKTTSAGDRTTRGAAPQHELSARFQAAADATDAALDQLEAASSEFFPAYRLRRPYAIHDLLQLREHLEQIALEVSFAEEILTANWLVPELTPRGKRWTDELTPRDLIEQVRAGGNREGRPYAQQLDENRATEAAVRAKLDAVAQVLCGRGNDCQVHVVTLPQDAPGPACWRHLTTDEKASIGALYARAVTEHACLGCSAPPGEPCDTSDSAKLEPIDGRWPRVRSFLGQKIHKNRLDELAPA</sequence>
<keyword evidence="3" id="KW-1185">Reference proteome</keyword>
<organism evidence="2 3">
    <name type="scientific">Clavibacter capsici</name>
    <dbReference type="NCBI Taxonomy" id="1874630"/>
    <lineage>
        <taxon>Bacteria</taxon>
        <taxon>Bacillati</taxon>
        <taxon>Actinomycetota</taxon>
        <taxon>Actinomycetes</taxon>
        <taxon>Micrococcales</taxon>
        <taxon>Microbacteriaceae</taxon>
        <taxon>Clavibacter</taxon>
    </lineage>
</organism>
<proteinExistence type="predicted"/>
<reference evidence="2 3" key="1">
    <citation type="journal article" date="2020" name="Mol. Plant Pathol.">
        <title>Plasmid composition and the chpG gene determine the virulence level of Clavibacter capsici natural isolates in pepper.</title>
        <authorList>
            <person name="Hwang I.S."/>
            <person name="Lee H.M."/>
            <person name="Oh E.J."/>
            <person name="Lee S."/>
            <person name="Heu S."/>
            <person name="Oh C.S."/>
        </authorList>
    </citation>
    <scope>NUCLEOTIDE SEQUENCE [LARGE SCALE GENOMIC DNA]</scope>
    <source>
        <strain evidence="2 3">1101</strain>
    </source>
</reference>
<evidence type="ECO:0000313" key="2">
    <source>
        <dbReference type="EMBL" id="QIS46453.1"/>
    </source>
</evidence>
<feature type="compositionally biased region" description="Basic residues" evidence="1">
    <location>
        <begin position="1"/>
        <end position="10"/>
    </location>
</feature>
<name>A0A0M3RS42_9MICO</name>
<dbReference type="RefSeq" id="WP_053775961.1">
    <property type="nucleotide sequence ID" value="NZ_CP012575.1"/>
</dbReference>
<protein>
    <submittedName>
        <fullName evidence="2">Uncharacterized protein</fullName>
    </submittedName>
</protein>
<accession>A0A0M3RS42</accession>
<dbReference type="AlphaFoldDB" id="A0A0M3RS42"/>
<dbReference type="KEGG" id="ccap:AES38_15240"/>
<evidence type="ECO:0000313" key="3">
    <source>
        <dbReference type="Proteomes" id="UP000503164"/>
    </source>
</evidence>
<keyword evidence="2" id="KW-0614">Plasmid</keyword>
<dbReference type="EMBL" id="CP048050">
    <property type="protein sequence ID" value="QIS46453.1"/>
    <property type="molecule type" value="Genomic_DNA"/>
</dbReference>